<dbReference type="InterPro" id="IPR006652">
    <property type="entry name" value="Kelch_1"/>
</dbReference>
<dbReference type="SMART" id="SM00875">
    <property type="entry name" value="BACK"/>
    <property type="match status" value="2"/>
</dbReference>
<dbReference type="Gene3D" id="3.30.710.10">
    <property type="entry name" value="Potassium Channel Kv1.1, Chain A"/>
    <property type="match status" value="1"/>
</dbReference>
<evidence type="ECO:0000256" key="3">
    <source>
        <dbReference type="ARBA" id="ARBA00023203"/>
    </source>
</evidence>
<sequence length="1018" mass="115352">MSVKEEMESVQKLVQKSSKCESESYTNNFHEDKIFEVLQSSRNKNDRFCDIKLQTDDGTVIYGHKNILASATPYFNAMFSSFGESNKDLVNIKKLDSTILQLLIDYIYTGEIMITRENSQVLLAAADLIQLDYVKQACVEFIQKQLDPSNCLSIKVFADLHNCIELLSKCEAFIKNQFVEMVKYDEFLSLSSEEVIKLISYNDIAVPFEEKVYECVLKWVKYKLNKRKHLLSNLMEHVRLPLISKEYLLENVVNEHLLKNDPKCKDYVFEALHFNLIKSVNPSSIPETIRSKPRQLPKMVLVLNWCSSKNKCITSWYDPATNQVQIASEKTNFCQSSNLCVVKDQFMFVVNGEWQSVEMLDTSLQSHCFVRKPDLLTHRPSLRVGVLNDCIYAIGGDNAIYSYSHNQYVNTVEVFSLDTQNWQRVSNMPNRRSNFGVGVLNNLLYAVGGFNDSNSTCLKSVDCYDPIQDSWVPIAQMSISRNNVGVGVLDGIMYAIGGSNESATHKSVEAYSPRDGVWSSIADMHLCRENPGVVALDGLLYVIGGNQYNSVEIYNPKTNSWSMKTVSINFPIYGAVFIQKQLDPSNCLSIKVFADLHNCIELLSKCEEFIKKQFLEMVKYDEFLSLSSEEVIKLISCNDIAVPFEEKVYECVLKWVKHKLNLRKHLLPNLMEHVRLPLISKVYLLENVINEHLLKNDPKCKDYIFEALHFNLIKSVNPSSIPETIRSKPRQLPKCLVGVVQTTNVLQAGTTQQPNHVQIASEKINFRQSSNLCVIKDQFVFVVNGEWQSVEMLDTSLQSHCFVRKPDLLTSRPSLRVGVLNDCIYAIGCNNEIYSYSYDHRTVNTVEVFSLDNQKWQLVSCLSNNRSNFGVGVLNNLLYAVGGFNGTYLKSVDCYDPIQDSWSPIAQMSISRDNVGVGVLDGIMYAIGGSNESGIHKSVEAYSPSDGVWTSIADMHLCRENPGVVALYGLLYVIGGNQYNSVEIYNPKTNSWSMKTVSISDPVYGAVVVNRPPYLYYN</sequence>
<evidence type="ECO:0000313" key="6">
    <source>
        <dbReference type="Proteomes" id="UP000478052"/>
    </source>
</evidence>
<dbReference type="Gene3D" id="2.120.10.80">
    <property type="entry name" value="Kelch-type beta propeller"/>
    <property type="match status" value="2"/>
</dbReference>
<dbReference type="SMART" id="SM00225">
    <property type="entry name" value="BTB"/>
    <property type="match status" value="1"/>
</dbReference>
<comment type="caution">
    <text evidence="5">The sequence shown here is derived from an EMBL/GenBank/DDBJ whole genome shotgun (WGS) entry which is preliminary data.</text>
</comment>
<dbReference type="PROSITE" id="PS50097">
    <property type="entry name" value="BTB"/>
    <property type="match status" value="1"/>
</dbReference>
<reference evidence="5 6" key="1">
    <citation type="submission" date="2019-08" db="EMBL/GenBank/DDBJ databases">
        <title>Whole genome of Aphis craccivora.</title>
        <authorList>
            <person name="Voronova N.V."/>
            <person name="Shulinski R.S."/>
            <person name="Bandarenka Y.V."/>
            <person name="Zhorov D.G."/>
            <person name="Warner D."/>
        </authorList>
    </citation>
    <scope>NUCLEOTIDE SEQUENCE [LARGE SCALE GENOMIC DNA]</scope>
    <source>
        <strain evidence="5">180601</strain>
        <tissue evidence="5">Whole Body</tissue>
    </source>
</reference>
<gene>
    <name evidence="5" type="ORF">FWK35_00022732</name>
</gene>
<evidence type="ECO:0000256" key="1">
    <source>
        <dbReference type="ARBA" id="ARBA00022441"/>
    </source>
</evidence>
<organism evidence="5 6">
    <name type="scientific">Aphis craccivora</name>
    <name type="common">Cowpea aphid</name>
    <dbReference type="NCBI Taxonomy" id="307492"/>
    <lineage>
        <taxon>Eukaryota</taxon>
        <taxon>Metazoa</taxon>
        <taxon>Ecdysozoa</taxon>
        <taxon>Arthropoda</taxon>
        <taxon>Hexapoda</taxon>
        <taxon>Insecta</taxon>
        <taxon>Pterygota</taxon>
        <taxon>Neoptera</taxon>
        <taxon>Paraneoptera</taxon>
        <taxon>Hemiptera</taxon>
        <taxon>Sternorrhyncha</taxon>
        <taxon>Aphidomorpha</taxon>
        <taxon>Aphidoidea</taxon>
        <taxon>Aphididae</taxon>
        <taxon>Aphidini</taxon>
        <taxon>Aphis</taxon>
        <taxon>Aphis</taxon>
    </lineage>
</organism>
<dbReference type="SMART" id="SM00612">
    <property type="entry name" value="Kelch"/>
    <property type="match status" value="8"/>
</dbReference>
<dbReference type="AlphaFoldDB" id="A0A6G0Y9Y8"/>
<accession>A0A6G0Y9Y8</accession>
<proteinExistence type="predicted"/>
<evidence type="ECO:0000256" key="2">
    <source>
        <dbReference type="ARBA" id="ARBA00022737"/>
    </source>
</evidence>
<dbReference type="Proteomes" id="UP000478052">
    <property type="component" value="Unassembled WGS sequence"/>
</dbReference>
<keyword evidence="6" id="KW-1185">Reference proteome</keyword>
<dbReference type="Pfam" id="PF07707">
    <property type="entry name" value="BACK"/>
    <property type="match status" value="2"/>
</dbReference>
<keyword evidence="2" id="KW-0677">Repeat</keyword>
<dbReference type="SUPFAM" id="SSF54695">
    <property type="entry name" value="POZ domain"/>
    <property type="match status" value="1"/>
</dbReference>
<dbReference type="OrthoDB" id="45365at2759"/>
<dbReference type="Pfam" id="PF00651">
    <property type="entry name" value="BTB"/>
    <property type="match status" value="1"/>
</dbReference>
<dbReference type="Gene3D" id="1.25.40.420">
    <property type="match status" value="2"/>
</dbReference>
<dbReference type="GO" id="GO:0003779">
    <property type="term" value="F:actin binding"/>
    <property type="evidence" value="ECO:0007669"/>
    <property type="project" value="UniProtKB-KW"/>
</dbReference>
<keyword evidence="3" id="KW-0009">Actin-binding</keyword>
<dbReference type="PANTHER" id="PTHR24412">
    <property type="entry name" value="KELCH PROTEIN"/>
    <property type="match status" value="1"/>
</dbReference>
<dbReference type="InterPro" id="IPR000210">
    <property type="entry name" value="BTB/POZ_dom"/>
</dbReference>
<protein>
    <submittedName>
        <fullName evidence="5">Kelch-like protein 3 isoform X6</fullName>
    </submittedName>
</protein>
<dbReference type="PANTHER" id="PTHR24412:SF466">
    <property type="entry name" value="RING CANAL KELCH PROTEIN"/>
    <property type="match status" value="1"/>
</dbReference>
<dbReference type="Pfam" id="PF01344">
    <property type="entry name" value="Kelch_1"/>
    <property type="match status" value="7"/>
</dbReference>
<dbReference type="FunFam" id="1.25.40.420:FF:000001">
    <property type="entry name" value="Kelch-like family member 12"/>
    <property type="match status" value="2"/>
</dbReference>
<dbReference type="SUPFAM" id="SSF117281">
    <property type="entry name" value="Kelch motif"/>
    <property type="match status" value="2"/>
</dbReference>
<dbReference type="InterPro" id="IPR015915">
    <property type="entry name" value="Kelch-typ_b-propeller"/>
</dbReference>
<keyword evidence="1" id="KW-0880">Kelch repeat</keyword>
<dbReference type="EMBL" id="VUJU01005291">
    <property type="protein sequence ID" value="KAF0751696.1"/>
    <property type="molecule type" value="Genomic_DNA"/>
</dbReference>
<name>A0A6G0Y9Y8_APHCR</name>
<evidence type="ECO:0000259" key="4">
    <source>
        <dbReference type="PROSITE" id="PS50097"/>
    </source>
</evidence>
<feature type="domain" description="BTB" evidence="4">
    <location>
        <begin position="49"/>
        <end position="116"/>
    </location>
</feature>
<dbReference type="InterPro" id="IPR011705">
    <property type="entry name" value="BACK"/>
</dbReference>
<dbReference type="InterPro" id="IPR011333">
    <property type="entry name" value="SKP1/BTB/POZ_sf"/>
</dbReference>
<evidence type="ECO:0000313" key="5">
    <source>
        <dbReference type="EMBL" id="KAF0751696.1"/>
    </source>
</evidence>